<evidence type="ECO:0000256" key="2">
    <source>
        <dbReference type="ARBA" id="ARBA00023002"/>
    </source>
</evidence>
<dbReference type="PANTHER" id="PTHR43570">
    <property type="entry name" value="ALDEHYDE DEHYDROGENASE"/>
    <property type="match status" value="1"/>
</dbReference>
<dbReference type="InterPro" id="IPR012394">
    <property type="entry name" value="Aldehyde_DH_NAD(P)"/>
</dbReference>
<evidence type="ECO:0000259" key="8">
    <source>
        <dbReference type="Pfam" id="PF00171"/>
    </source>
</evidence>
<dbReference type="PROSITE" id="PS00070">
    <property type="entry name" value="ALDEHYDE_DEHYDR_CYS"/>
    <property type="match status" value="1"/>
</dbReference>
<dbReference type="GO" id="GO:0006081">
    <property type="term" value="P:aldehyde metabolic process"/>
    <property type="evidence" value="ECO:0007669"/>
    <property type="project" value="InterPro"/>
</dbReference>
<dbReference type="Gene3D" id="3.40.605.10">
    <property type="entry name" value="Aldehyde Dehydrogenase, Chain A, domain 1"/>
    <property type="match status" value="1"/>
</dbReference>
<dbReference type="Proteomes" id="UP000029843">
    <property type="component" value="Unassembled WGS sequence"/>
</dbReference>
<dbReference type="Pfam" id="PF00171">
    <property type="entry name" value="Aldedh"/>
    <property type="match status" value="1"/>
</dbReference>
<name>A0A099KF20_COLPS</name>
<evidence type="ECO:0000313" key="9">
    <source>
        <dbReference type="EMBL" id="KGJ88900.1"/>
    </source>
</evidence>
<dbReference type="InterPro" id="IPR015590">
    <property type="entry name" value="Aldehyde_DH_dom"/>
</dbReference>
<feature type="domain" description="Aldehyde dehydrogenase" evidence="8">
    <location>
        <begin position="5"/>
        <end position="430"/>
    </location>
</feature>
<sequence>MSTLDINNAVTRQRDFFNSNETHAYEFRITQLKKLQKVILENKERFVEALHKDLGRPEFEAYFELVILYDDLKDAIKHLKKWMKPQRVKTNLLSQPGKSRIEYCPLGNVLILVPYNYPVLLAFQPLIGAIAAGNTAIVKPSSLTPATSALIAEVIKATYPDKYVSCLLGSTEVTNQLLENKFDHIFFTGSPNVGRIIMAAAAKHLTPVTLELGGKSPTIVHNDCKLDLTVKRILSGRFLNAGQTCIAPDHVYVHRDIKEAFLEKAKEVIVDWYGSDPIKSKDFSRIINERHFKRVSELIPKDRVVVGGQTDENEKFIAPTLLRDITHDDDIMQEEIFGPVLPVLEFSDIADVCQQIAKLPQHPLAMYIFTEDKQFEQTLVKKIRCGGVNVNNTLMHAVNSHLPFGGVGESGMGSYHGKLSFDLFSHKKSVIKSATWLDIPLRYAPYGNKVKLLKSLFR</sequence>
<dbReference type="GO" id="GO:0005737">
    <property type="term" value="C:cytoplasm"/>
    <property type="evidence" value="ECO:0007669"/>
    <property type="project" value="TreeGrafter"/>
</dbReference>
<dbReference type="FunFam" id="3.40.605.10:FF:000004">
    <property type="entry name" value="Aldehyde dehydrogenase"/>
    <property type="match status" value="1"/>
</dbReference>
<dbReference type="OrthoDB" id="9812625at2"/>
<dbReference type="PIRSF" id="PIRSF036492">
    <property type="entry name" value="ALDH"/>
    <property type="match status" value="1"/>
</dbReference>
<evidence type="ECO:0000256" key="6">
    <source>
        <dbReference type="PROSITE-ProRule" id="PRU10007"/>
    </source>
</evidence>
<accession>A0A099KF20</accession>
<dbReference type="EMBL" id="JQED01000042">
    <property type="protein sequence ID" value="KGJ88900.1"/>
    <property type="molecule type" value="Genomic_DNA"/>
</dbReference>
<evidence type="ECO:0000256" key="1">
    <source>
        <dbReference type="ARBA" id="ARBA00009986"/>
    </source>
</evidence>
<protein>
    <recommendedName>
        <fullName evidence="4">Aldehyde dehydrogenase</fullName>
    </recommendedName>
</protein>
<keyword evidence="2 4" id="KW-0560">Oxidoreductase</keyword>
<dbReference type="InterPro" id="IPR029510">
    <property type="entry name" value="Ald_DH_CS_GLU"/>
</dbReference>
<evidence type="ECO:0000256" key="7">
    <source>
        <dbReference type="RuleBase" id="RU003345"/>
    </source>
</evidence>
<dbReference type="PANTHER" id="PTHR43570:SF16">
    <property type="entry name" value="ALDEHYDE DEHYDROGENASE TYPE III, ISOFORM Q"/>
    <property type="match status" value="1"/>
</dbReference>
<dbReference type="PROSITE" id="PS00687">
    <property type="entry name" value="ALDEHYDE_DEHYDR_GLU"/>
    <property type="match status" value="1"/>
</dbReference>
<organism evidence="9 10">
    <name type="scientific">Colwellia psychrerythraea</name>
    <name type="common">Vibrio psychroerythus</name>
    <dbReference type="NCBI Taxonomy" id="28229"/>
    <lineage>
        <taxon>Bacteria</taxon>
        <taxon>Pseudomonadati</taxon>
        <taxon>Pseudomonadota</taxon>
        <taxon>Gammaproteobacteria</taxon>
        <taxon>Alteromonadales</taxon>
        <taxon>Colwelliaceae</taxon>
        <taxon>Colwellia</taxon>
    </lineage>
</organism>
<gene>
    <name evidence="9" type="ORF">ND2E_0193</name>
</gene>
<dbReference type="Gene3D" id="3.40.309.10">
    <property type="entry name" value="Aldehyde Dehydrogenase, Chain A, domain 2"/>
    <property type="match status" value="1"/>
</dbReference>
<evidence type="ECO:0000256" key="5">
    <source>
        <dbReference type="PIRSR" id="PIRSR036492-1"/>
    </source>
</evidence>
<comment type="caution">
    <text evidence="9">The sequence shown here is derived from an EMBL/GenBank/DDBJ whole genome shotgun (WGS) entry which is preliminary data.</text>
</comment>
<dbReference type="CDD" id="cd07136">
    <property type="entry name" value="ALDH_YwdH-P39616"/>
    <property type="match status" value="1"/>
</dbReference>
<dbReference type="SUPFAM" id="SSF53720">
    <property type="entry name" value="ALDH-like"/>
    <property type="match status" value="1"/>
</dbReference>
<dbReference type="FunFam" id="3.40.309.10:FF:000003">
    <property type="entry name" value="Aldehyde dehydrogenase"/>
    <property type="match status" value="1"/>
</dbReference>
<dbReference type="AlphaFoldDB" id="A0A099KF20"/>
<reference evidence="9 10" key="1">
    <citation type="submission" date="2014-08" db="EMBL/GenBank/DDBJ databases">
        <title>Genomic and Phenotypic Diversity of Colwellia psychrerythraea strains from Disparate Marine Basins.</title>
        <authorList>
            <person name="Techtmann S.M."/>
            <person name="Stelling S.C."/>
            <person name="Utturkar S.M."/>
            <person name="Alshibli N."/>
            <person name="Harris A."/>
            <person name="Brown S.D."/>
            <person name="Hazen T.C."/>
        </authorList>
    </citation>
    <scope>NUCLEOTIDE SEQUENCE [LARGE SCALE GENOMIC DNA]</scope>
    <source>
        <strain evidence="9 10">ND2E</strain>
    </source>
</reference>
<dbReference type="InterPro" id="IPR016160">
    <property type="entry name" value="Ald_DH_CS_CYS"/>
</dbReference>
<feature type="active site" evidence="5">
    <location>
        <position position="245"/>
    </location>
</feature>
<dbReference type="InterPro" id="IPR016163">
    <property type="entry name" value="Ald_DH_C"/>
</dbReference>
<dbReference type="RefSeq" id="WP_033094788.1">
    <property type="nucleotide sequence ID" value="NZ_JQED01000042.1"/>
</dbReference>
<evidence type="ECO:0000313" key="10">
    <source>
        <dbReference type="Proteomes" id="UP000029843"/>
    </source>
</evidence>
<dbReference type="GO" id="GO:0004029">
    <property type="term" value="F:aldehyde dehydrogenase (NAD+) activity"/>
    <property type="evidence" value="ECO:0007669"/>
    <property type="project" value="TreeGrafter"/>
</dbReference>
<dbReference type="InterPro" id="IPR016162">
    <property type="entry name" value="Ald_DH_N"/>
</dbReference>
<proteinExistence type="inferred from homology"/>
<evidence type="ECO:0000256" key="3">
    <source>
        <dbReference type="ARBA" id="ARBA00023027"/>
    </source>
</evidence>
<keyword evidence="3" id="KW-0520">NAD</keyword>
<feature type="active site" evidence="5 6">
    <location>
        <position position="211"/>
    </location>
</feature>
<evidence type="ECO:0000256" key="4">
    <source>
        <dbReference type="PIRNR" id="PIRNR036492"/>
    </source>
</evidence>
<comment type="similarity">
    <text evidence="1 4 7">Belongs to the aldehyde dehydrogenase family.</text>
</comment>
<dbReference type="PATRIC" id="fig|28229.4.peg.3133"/>
<dbReference type="InterPro" id="IPR016161">
    <property type="entry name" value="Ald_DH/histidinol_DH"/>
</dbReference>